<proteinExistence type="predicted"/>
<evidence type="ECO:0000256" key="1">
    <source>
        <dbReference type="SAM" id="MobiDB-lite"/>
    </source>
</evidence>
<feature type="region of interest" description="Disordered" evidence="1">
    <location>
        <begin position="84"/>
        <end position="127"/>
    </location>
</feature>
<protein>
    <submittedName>
        <fullName evidence="2">Uncharacterized protein</fullName>
    </submittedName>
</protein>
<organism evidence="2">
    <name type="scientific">uncultured Nocardioides sp</name>
    <dbReference type="NCBI Taxonomy" id="198441"/>
    <lineage>
        <taxon>Bacteria</taxon>
        <taxon>Bacillati</taxon>
        <taxon>Actinomycetota</taxon>
        <taxon>Actinomycetes</taxon>
        <taxon>Propionibacteriales</taxon>
        <taxon>Nocardioidaceae</taxon>
        <taxon>Nocardioides</taxon>
        <taxon>environmental samples</taxon>
    </lineage>
</organism>
<sequence>MRHFARALGHRRATASRPACTARWPRTVTRRRAIAADLGRSRRSASPATRRRKRSSSSNREASSVCSEVWLSECRRYSMSGVRTPKRLRPSISIRVVKSQSGTKRRLSSNGAAPTSSRRRHMLGQTM</sequence>
<dbReference type="EMBL" id="CADCUP010000234">
    <property type="protein sequence ID" value="CAA9419714.1"/>
    <property type="molecule type" value="Genomic_DNA"/>
</dbReference>
<feature type="region of interest" description="Disordered" evidence="1">
    <location>
        <begin position="1"/>
        <end position="64"/>
    </location>
</feature>
<gene>
    <name evidence="2" type="ORF">AVDCRST_MAG06-3448</name>
</gene>
<accession>A0A6J4PLX4</accession>
<feature type="compositionally biased region" description="Basic residues" evidence="1">
    <location>
        <begin position="1"/>
        <end position="14"/>
    </location>
</feature>
<reference evidence="2" key="1">
    <citation type="submission" date="2020-02" db="EMBL/GenBank/DDBJ databases">
        <authorList>
            <person name="Meier V. D."/>
        </authorList>
    </citation>
    <scope>NUCLEOTIDE SEQUENCE</scope>
    <source>
        <strain evidence="2">AVDCRST_MAG06</strain>
    </source>
</reference>
<name>A0A6J4PLX4_9ACTN</name>
<feature type="compositionally biased region" description="Polar residues" evidence="1">
    <location>
        <begin position="98"/>
        <end position="116"/>
    </location>
</feature>
<dbReference type="AlphaFoldDB" id="A0A6J4PLX4"/>
<feature type="compositionally biased region" description="Basic residues" evidence="1">
    <location>
        <begin position="117"/>
        <end position="127"/>
    </location>
</feature>
<evidence type="ECO:0000313" key="2">
    <source>
        <dbReference type="EMBL" id="CAA9419714.1"/>
    </source>
</evidence>